<dbReference type="AlphaFoldDB" id="A0ABD1RB74"/>
<organism evidence="1 2">
    <name type="scientific">Abeliophyllum distichum</name>
    <dbReference type="NCBI Taxonomy" id="126358"/>
    <lineage>
        <taxon>Eukaryota</taxon>
        <taxon>Viridiplantae</taxon>
        <taxon>Streptophyta</taxon>
        <taxon>Embryophyta</taxon>
        <taxon>Tracheophyta</taxon>
        <taxon>Spermatophyta</taxon>
        <taxon>Magnoliopsida</taxon>
        <taxon>eudicotyledons</taxon>
        <taxon>Gunneridae</taxon>
        <taxon>Pentapetalae</taxon>
        <taxon>asterids</taxon>
        <taxon>lamiids</taxon>
        <taxon>Lamiales</taxon>
        <taxon>Oleaceae</taxon>
        <taxon>Forsythieae</taxon>
        <taxon>Abeliophyllum</taxon>
    </lineage>
</organism>
<accession>A0ABD1RB74</accession>
<evidence type="ECO:0000313" key="1">
    <source>
        <dbReference type="EMBL" id="KAL2485650.1"/>
    </source>
</evidence>
<sequence length="220" mass="25198">MVQEILHNSHLTVSIQPASLHPHLRDRISLESYFNLQGDRSPNEYRAVYAAVDNLTVDRYRDYKLKAHNYLKAHGPNLPYNEMSTEDWQKCIDFTNPNFVERSTKNKANRGKAKYSSVHGSKSFSVMHYNGIQGTSPSLNSTAASKAPQGTFHQFSGYPQNDDSRFDMYEAQLRRMQREIEFLENSIPGVVLEEDEDEGLEAVDEGIFTFQQCADRNLPE</sequence>
<comment type="caution">
    <text evidence="1">The sequence shown here is derived from an EMBL/GenBank/DDBJ whole genome shotgun (WGS) entry which is preliminary data.</text>
</comment>
<keyword evidence="2" id="KW-1185">Reference proteome</keyword>
<name>A0ABD1RB74_9LAMI</name>
<reference evidence="2" key="1">
    <citation type="submission" date="2024-07" db="EMBL/GenBank/DDBJ databases">
        <title>Two chromosome-level genome assemblies of Korean endemic species Abeliophyllum distichum and Forsythia ovata (Oleaceae).</title>
        <authorList>
            <person name="Jang H."/>
        </authorList>
    </citation>
    <scope>NUCLEOTIDE SEQUENCE [LARGE SCALE GENOMIC DNA]</scope>
</reference>
<gene>
    <name evidence="1" type="ORF">Adt_30406</name>
</gene>
<protein>
    <submittedName>
        <fullName evidence="1">Uncharacterized protein</fullName>
    </submittedName>
</protein>
<dbReference type="Proteomes" id="UP001604336">
    <property type="component" value="Unassembled WGS sequence"/>
</dbReference>
<proteinExistence type="predicted"/>
<dbReference type="EMBL" id="JBFOLK010000009">
    <property type="protein sequence ID" value="KAL2485650.1"/>
    <property type="molecule type" value="Genomic_DNA"/>
</dbReference>
<evidence type="ECO:0000313" key="2">
    <source>
        <dbReference type="Proteomes" id="UP001604336"/>
    </source>
</evidence>